<proteinExistence type="predicted"/>
<organism evidence="2 3">
    <name type="scientific">Haloarcula hispanica icosahedral virus 2</name>
    <dbReference type="NCBI Taxonomy" id="1154689"/>
    <lineage>
        <taxon>Viruses</taxon>
        <taxon>Singelaviria</taxon>
        <taxon>Helvetiavirae</taxon>
        <taxon>Dividoviricota</taxon>
        <taxon>Laserviricetes</taxon>
        <taxon>Halopanivirales</taxon>
        <taxon>Sphaerolipoviridae</taxon>
        <taxon>Alphasphaerolipovirus</taxon>
        <taxon>Alphasphaerolipovirus helsinkii</taxon>
    </lineage>
</organism>
<dbReference type="KEGG" id="vg:14517174"/>
<dbReference type="RefSeq" id="YP_005352829.1">
    <property type="nucleotide sequence ID" value="NC_016989.1"/>
</dbReference>
<dbReference type="GeneID" id="14517174"/>
<name>H9AZZ9_9VIRU</name>
<dbReference type="EMBL" id="JN968479">
    <property type="protein sequence ID" value="AFD02324.1"/>
    <property type="molecule type" value="Genomic_DNA"/>
</dbReference>
<evidence type="ECO:0000313" key="2">
    <source>
        <dbReference type="EMBL" id="AFD02324.1"/>
    </source>
</evidence>
<reference evidence="2 3" key="1">
    <citation type="journal article" date="2012" name="J. Virol.">
        <title>Closely related archaeal Haloarcula hispanica icosahedral viruses HHIV-2 and SH1 have nonhomologous genes encoding host recognition functions.</title>
        <authorList>
            <person name="Jaakkola S.T."/>
            <person name="Penttinen R.K."/>
            <person name="Vilen S.T."/>
            <person name="Jalasvuori M."/>
            <person name="Ronnholm G."/>
            <person name="Bamford J.K."/>
            <person name="Bamford D.H."/>
            <person name="Oksanen H.M."/>
        </authorList>
    </citation>
    <scope>NUCLEOTIDE SEQUENCE [LARGE SCALE GENOMIC DNA]</scope>
</reference>
<protein>
    <submittedName>
        <fullName evidence="2">Uncharacterized protein</fullName>
    </submittedName>
</protein>
<dbReference type="Proteomes" id="UP000007576">
    <property type="component" value="Segment"/>
</dbReference>
<sequence>MARSHTLTGTDEPTDEHDCLDHVEDHDDPALPDHVKVAECAVCGRWFEHDTEADTYEVDA</sequence>
<feature type="compositionally biased region" description="Polar residues" evidence="1">
    <location>
        <begin position="1"/>
        <end position="11"/>
    </location>
</feature>
<accession>H9AZZ9</accession>
<feature type="compositionally biased region" description="Basic and acidic residues" evidence="1">
    <location>
        <begin position="16"/>
        <end position="26"/>
    </location>
</feature>
<feature type="region of interest" description="Disordered" evidence="1">
    <location>
        <begin position="1"/>
        <end position="26"/>
    </location>
</feature>
<evidence type="ECO:0000313" key="3">
    <source>
        <dbReference type="Proteomes" id="UP000007576"/>
    </source>
</evidence>
<keyword evidence="3" id="KW-1185">Reference proteome</keyword>
<evidence type="ECO:0000256" key="1">
    <source>
        <dbReference type="SAM" id="MobiDB-lite"/>
    </source>
</evidence>